<dbReference type="GO" id="GO:0046872">
    <property type="term" value="F:metal ion binding"/>
    <property type="evidence" value="ECO:0007669"/>
    <property type="project" value="UniProtKB-KW"/>
</dbReference>
<evidence type="ECO:0000256" key="2">
    <source>
        <dbReference type="ARBA" id="ARBA00007958"/>
    </source>
</evidence>
<dbReference type="NCBIfam" id="TIGR01549">
    <property type="entry name" value="HAD-SF-IA-v1"/>
    <property type="match status" value="1"/>
</dbReference>
<comment type="cofactor">
    <cofactor evidence="1">
        <name>Mg(2+)</name>
        <dbReference type="ChEBI" id="CHEBI:18420"/>
    </cofactor>
</comment>
<dbReference type="PRINTS" id="PR00413">
    <property type="entry name" value="HADHALOGNASE"/>
</dbReference>
<dbReference type="GO" id="GO:0016791">
    <property type="term" value="F:phosphatase activity"/>
    <property type="evidence" value="ECO:0007669"/>
    <property type="project" value="TreeGrafter"/>
</dbReference>
<dbReference type="PANTHER" id="PTHR46470">
    <property type="entry name" value="N-ACYLNEURAMINATE-9-PHOSPHATASE"/>
    <property type="match status" value="1"/>
</dbReference>
<evidence type="ECO:0000256" key="3">
    <source>
        <dbReference type="ARBA" id="ARBA00022723"/>
    </source>
</evidence>
<dbReference type="InterPro" id="IPR051400">
    <property type="entry name" value="HAD-like_hydrolase"/>
</dbReference>
<dbReference type="InterPro" id="IPR023214">
    <property type="entry name" value="HAD_sf"/>
</dbReference>
<dbReference type="Pfam" id="PF13419">
    <property type="entry name" value="HAD_2"/>
    <property type="match status" value="1"/>
</dbReference>
<evidence type="ECO:0000313" key="6">
    <source>
        <dbReference type="EMBL" id="NMA44403.1"/>
    </source>
</evidence>
<name>A0A7K4BYT2_9ARCH</name>
<dbReference type="Proteomes" id="UP000526302">
    <property type="component" value="Unassembled WGS sequence"/>
</dbReference>
<evidence type="ECO:0000313" key="7">
    <source>
        <dbReference type="Proteomes" id="UP000526302"/>
    </source>
</evidence>
<dbReference type="SFLD" id="SFLDS00003">
    <property type="entry name" value="Haloacid_Dehalogenase"/>
    <property type="match status" value="1"/>
</dbReference>
<dbReference type="AlphaFoldDB" id="A0A7K4BYT2"/>
<dbReference type="Gene3D" id="3.40.50.1000">
    <property type="entry name" value="HAD superfamily/HAD-like"/>
    <property type="match status" value="1"/>
</dbReference>
<organism evidence="6 7">
    <name type="scientific">Candidatus Iainarchaeum sp</name>
    <dbReference type="NCBI Taxonomy" id="3101447"/>
    <lineage>
        <taxon>Archaea</taxon>
        <taxon>Candidatus Iainarchaeota</taxon>
        <taxon>Candidatus Iainarchaeia</taxon>
        <taxon>Candidatus Iainarchaeales</taxon>
        <taxon>Candidatus Iainarchaeaceae</taxon>
        <taxon>Candidatus Iainarchaeum</taxon>
    </lineage>
</organism>
<evidence type="ECO:0000256" key="1">
    <source>
        <dbReference type="ARBA" id="ARBA00001946"/>
    </source>
</evidence>
<gene>
    <name evidence="6" type="ORF">GX950_01145</name>
</gene>
<sequence length="223" mass="25833">MIKVIAFDLWNTLIGSTMDFPYLISLSKKDDWSLGEYIAKYENALHKKSFSSFQELKNAFFKELKETENELLEKALYDIYSSRVDKIVFFPDVEDNLLKLKKQGYPLVLVSNVENLAFDDVNKVLDLNKYFDYFCLSFEVGAIKPDKKMFDCILKKTRVLPSEVLMVGDSLRSDIIGAKKAKMHNCWINRPNKSYDLAKVVPEFEIKSFNELPKVLNKLNGVK</sequence>
<keyword evidence="5" id="KW-0460">Magnesium</keyword>
<dbReference type="EMBL" id="JAAZKV010000009">
    <property type="protein sequence ID" value="NMA44403.1"/>
    <property type="molecule type" value="Genomic_DNA"/>
</dbReference>
<keyword evidence="3" id="KW-0479">Metal-binding</keyword>
<evidence type="ECO:0000256" key="5">
    <source>
        <dbReference type="ARBA" id="ARBA00022842"/>
    </source>
</evidence>
<dbReference type="InterPro" id="IPR041492">
    <property type="entry name" value="HAD_2"/>
</dbReference>
<dbReference type="SFLD" id="SFLDG01129">
    <property type="entry name" value="C1.5:_HAD__Beta-PGM__Phosphata"/>
    <property type="match status" value="1"/>
</dbReference>
<evidence type="ECO:0000256" key="4">
    <source>
        <dbReference type="ARBA" id="ARBA00022801"/>
    </source>
</evidence>
<accession>A0A7K4BYT2</accession>
<reference evidence="6 7" key="1">
    <citation type="journal article" date="2020" name="Biotechnol. Biofuels">
        <title>New insights from the biogas microbiome by comprehensive genome-resolved metagenomics of nearly 1600 species originating from multiple anaerobic digesters.</title>
        <authorList>
            <person name="Campanaro S."/>
            <person name="Treu L."/>
            <person name="Rodriguez-R L.M."/>
            <person name="Kovalovszki A."/>
            <person name="Ziels R.M."/>
            <person name="Maus I."/>
            <person name="Zhu X."/>
            <person name="Kougias P.G."/>
            <person name="Basile A."/>
            <person name="Luo G."/>
            <person name="Schluter A."/>
            <person name="Konstantinidis K.T."/>
            <person name="Angelidaki I."/>
        </authorList>
    </citation>
    <scope>NUCLEOTIDE SEQUENCE [LARGE SCALE GENOMIC DNA]</scope>
    <source>
        <strain evidence="6">AS22ysBPME_79</strain>
    </source>
</reference>
<dbReference type="SUPFAM" id="SSF56784">
    <property type="entry name" value="HAD-like"/>
    <property type="match status" value="1"/>
</dbReference>
<keyword evidence="4 6" id="KW-0378">Hydrolase</keyword>
<dbReference type="NCBIfam" id="TIGR01509">
    <property type="entry name" value="HAD-SF-IA-v3"/>
    <property type="match status" value="1"/>
</dbReference>
<comment type="caution">
    <text evidence="6">The sequence shown here is derived from an EMBL/GenBank/DDBJ whole genome shotgun (WGS) entry which is preliminary data.</text>
</comment>
<dbReference type="InterPro" id="IPR006439">
    <property type="entry name" value="HAD-SF_hydro_IA"/>
</dbReference>
<proteinExistence type="inferred from homology"/>
<dbReference type="PANTHER" id="PTHR46470:SF2">
    <property type="entry name" value="GLYCERALDEHYDE 3-PHOSPHATE PHOSPHATASE"/>
    <property type="match status" value="1"/>
</dbReference>
<dbReference type="GO" id="GO:0044281">
    <property type="term" value="P:small molecule metabolic process"/>
    <property type="evidence" value="ECO:0007669"/>
    <property type="project" value="UniProtKB-ARBA"/>
</dbReference>
<dbReference type="InterPro" id="IPR036412">
    <property type="entry name" value="HAD-like_sf"/>
</dbReference>
<dbReference type="Gene3D" id="1.10.150.520">
    <property type="match status" value="1"/>
</dbReference>
<comment type="similarity">
    <text evidence="2">Belongs to the HAD-like hydrolase superfamily.</text>
</comment>
<protein>
    <submittedName>
        <fullName evidence="6">HAD family hydrolase</fullName>
    </submittedName>
</protein>